<sequence>MEYLLIIITNLGSALFLLYLLQVLFSNKLSTKTTIIIYNVVMIANGIIYYSSTKNLIGTLITLSPYILVELLSLNFKSAFGFNFRQTRFKWKLKREPQIYSQSIMKKKLGFIGIVILLILSIATSILFILNQNDRLYVIAFIVSLVFLIGMIIIASLTSKKYQNDFVILTVGTKNPVMYKFLLKKMSTKEKELFTDENYLVDNVGEIWVRENKKVTIYHNYAFPNDYATYDIKNFEIYDNEMLLNISTQFERYNKKRVDLEVENSNYKVIKETRI</sequence>
<feature type="transmembrane region" description="Helical" evidence="1">
    <location>
        <begin position="136"/>
        <end position="157"/>
    </location>
</feature>
<name>A0A449BBV7_HAPAX</name>
<keyword evidence="1" id="KW-0812">Transmembrane</keyword>
<evidence type="ECO:0000313" key="2">
    <source>
        <dbReference type="EMBL" id="VEU79925.1"/>
    </source>
</evidence>
<organism evidence="2 3">
    <name type="scientific">Haploplasma axanthum</name>
    <name type="common">Acholeplasma axanthum</name>
    <dbReference type="NCBI Taxonomy" id="29552"/>
    <lineage>
        <taxon>Bacteria</taxon>
        <taxon>Bacillati</taxon>
        <taxon>Mycoplasmatota</taxon>
        <taxon>Mollicutes</taxon>
        <taxon>Acholeplasmatales</taxon>
        <taxon>Acholeplasmataceae</taxon>
        <taxon>Haploplasma</taxon>
    </lineage>
</organism>
<keyword evidence="1" id="KW-1133">Transmembrane helix</keyword>
<keyword evidence="1" id="KW-0472">Membrane</keyword>
<proteinExistence type="predicted"/>
<feature type="transmembrane region" description="Helical" evidence="1">
    <location>
        <begin position="33"/>
        <end position="50"/>
    </location>
</feature>
<evidence type="ECO:0000313" key="3">
    <source>
        <dbReference type="Proteomes" id="UP000289841"/>
    </source>
</evidence>
<evidence type="ECO:0000256" key="1">
    <source>
        <dbReference type="SAM" id="Phobius"/>
    </source>
</evidence>
<dbReference type="KEGG" id="aaxa:NCTC10138_00278"/>
<keyword evidence="3" id="KW-1185">Reference proteome</keyword>
<reference evidence="2 3" key="1">
    <citation type="submission" date="2019-01" db="EMBL/GenBank/DDBJ databases">
        <authorList>
            <consortium name="Pathogen Informatics"/>
        </authorList>
    </citation>
    <scope>NUCLEOTIDE SEQUENCE [LARGE SCALE GENOMIC DNA]</scope>
    <source>
        <strain evidence="2 3">NCTC10138</strain>
    </source>
</reference>
<feature type="transmembrane region" description="Helical" evidence="1">
    <location>
        <begin position="56"/>
        <end position="76"/>
    </location>
</feature>
<protein>
    <submittedName>
        <fullName evidence="2">Uncharacterized protein</fullName>
    </submittedName>
</protein>
<dbReference type="Proteomes" id="UP000289841">
    <property type="component" value="Chromosome"/>
</dbReference>
<feature type="transmembrane region" description="Helical" evidence="1">
    <location>
        <begin position="109"/>
        <end position="130"/>
    </location>
</feature>
<gene>
    <name evidence="2" type="ORF">NCTC10138_00278</name>
</gene>
<accession>A0A449BBV7</accession>
<dbReference type="STRING" id="1278311.GCA_000428705_00479"/>
<dbReference type="EMBL" id="LR215048">
    <property type="protein sequence ID" value="VEU79925.1"/>
    <property type="molecule type" value="Genomic_DNA"/>
</dbReference>
<dbReference type="RefSeq" id="WP_026390152.1">
    <property type="nucleotide sequence ID" value="NZ_LR215048.1"/>
</dbReference>
<dbReference type="AlphaFoldDB" id="A0A449BBV7"/>
<feature type="transmembrane region" description="Helical" evidence="1">
    <location>
        <begin position="6"/>
        <end position="26"/>
    </location>
</feature>